<keyword evidence="15" id="KW-1185">Reference proteome</keyword>
<evidence type="ECO:0000256" key="4">
    <source>
        <dbReference type="ARBA" id="ARBA00022723"/>
    </source>
</evidence>
<keyword evidence="3 12" id="KW-0540">Nuclease</keyword>
<dbReference type="Proteomes" id="UP001310248">
    <property type="component" value="Unassembled WGS sequence"/>
</dbReference>
<dbReference type="HAMAP" id="MF_00034">
    <property type="entry name" value="RuvC"/>
    <property type="match status" value="1"/>
</dbReference>
<dbReference type="NCBIfam" id="TIGR00228">
    <property type="entry name" value="ruvC"/>
    <property type="match status" value="1"/>
</dbReference>
<feature type="binding site" evidence="12">
    <location>
        <position position="67"/>
    </location>
    <ligand>
        <name>Mg(2+)</name>
        <dbReference type="ChEBI" id="CHEBI:18420"/>
        <label>2</label>
    </ligand>
</feature>
<evidence type="ECO:0000256" key="10">
    <source>
        <dbReference type="ARBA" id="ARBA00023172"/>
    </source>
</evidence>
<keyword evidence="10 12" id="KW-0233">DNA recombination</keyword>
<dbReference type="PROSITE" id="PS01321">
    <property type="entry name" value="RUVC"/>
    <property type="match status" value="1"/>
</dbReference>
<dbReference type="InterPro" id="IPR036397">
    <property type="entry name" value="RNaseH_sf"/>
</dbReference>
<feature type="active site" evidence="12">
    <location>
        <position position="67"/>
    </location>
</feature>
<keyword evidence="9 12" id="KW-0238">DNA-binding</keyword>
<name>A0ABU7G0M2_9ALTE</name>
<comment type="subunit">
    <text evidence="12">Homodimer which binds Holliday junction (HJ) DNA. The HJ becomes 2-fold symmetrical on binding to RuvC with unstacked arms; it has a different conformation from HJ DNA in complex with RuvA. In the full resolvosome a probable DNA-RuvA(4)-RuvB(12)-RuvC(2) complex forms which resolves the HJ.</text>
</comment>
<keyword evidence="7 12" id="KW-0378">Hydrolase</keyword>
<feature type="binding site" evidence="12">
    <location>
        <position position="8"/>
    </location>
    <ligand>
        <name>Mg(2+)</name>
        <dbReference type="ChEBI" id="CHEBI:18420"/>
        <label>1</label>
    </ligand>
</feature>
<evidence type="ECO:0000256" key="13">
    <source>
        <dbReference type="NCBIfam" id="TIGR00228"/>
    </source>
</evidence>
<evidence type="ECO:0000256" key="12">
    <source>
        <dbReference type="HAMAP-Rule" id="MF_00034"/>
    </source>
</evidence>
<sequence length="173" mass="18463">MSIILGIDPGSRITGYGLVKQAQGRIEYLGSGCIRTNEKELPLRLKQIHAGVSEIITQFSPDEFAIEQVFMAKNADSALKLGQARGAAIVSAVSQDLPVAEYSARQIKQAVVGTGAADKSQVQHMVTQLLNLSASPQADAADALAVALCHCHTRQSLIGMAGKVRGTVRRRLR</sequence>
<evidence type="ECO:0000256" key="5">
    <source>
        <dbReference type="ARBA" id="ARBA00022759"/>
    </source>
</evidence>
<dbReference type="RefSeq" id="WP_163133484.1">
    <property type="nucleotide sequence ID" value="NZ_JAYDYW010000004.1"/>
</dbReference>
<organism evidence="14 15">
    <name type="scientific">Agarivorans aestuarii</name>
    <dbReference type="NCBI Taxonomy" id="1563703"/>
    <lineage>
        <taxon>Bacteria</taxon>
        <taxon>Pseudomonadati</taxon>
        <taxon>Pseudomonadota</taxon>
        <taxon>Gammaproteobacteria</taxon>
        <taxon>Alteromonadales</taxon>
        <taxon>Alteromonadaceae</taxon>
        <taxon>Agarivorans</taxon>
    </lineage>
</organism>
<evidence type="ECO:0000313" key="15">
    <source>
        <dbReference type="Proteomes" id="UP001310248"/>
    </source>
</evidence>
<gene>
    <name evidence="12 14" type="primary">ruvC</name>
    <name evidence="14" type="ORF">SNR37_002378</name>
</gene>
<dbReference type="NCBIfam" id="NF000711">
    <property type="entry name" value="PRK00039.2-1"/>
    <property type="match status" value="1"/>
</dbReference>
<keyword evidence="11 12" id="KW-0234">DNA repair</keyword>
<dbReference type="Pfam" id="PF02075">
    <property type="entry name" value="RuvC"/>
    <property type="match status" value="1"/>
</dbReference>
<evidence type="ECO:0000256" key="9">
    <source>
        <dbReference type="ARBA" id="ARBA00023125"/>
    </source>
</evidence>
<proteinExistence type="inferred from homology"/>
<dbReference type="InterPro" id="IPR002176">
    <property type="entry name" value="X-over_junc_endoDNase_RuvC"/>
</dbReference>
<comment type="caution">
    <text evidence="14">The sequence shown here is derived from an EMBL/GenBank/DDBJ whole genome shotgun (WGS) entry which is preliminary data.</text>
</comment>
<dbReference type="Gene3D" id="3.30.420.10">
    <property type="entry name" value="Ribonuclease H-like superfamily/Ribonuclease H"/>
    <property type="match status" value="1"/>
</dbReference>
<dbReference type="PRINTS" id="PR00696">
    <property type="entry name" value="RSOLVASERUVC"/>
</dbReference>
<evidence type="ECO:0000256" key="1">
    <source>
        <dbReference type="ARBA" id="ARBA00009518"/>
    </source>
</evidence>
<dbReference type="EC" id="3.1.21.10" evidence="12 13"/>
<dbReference type="EMBL" id="JAYDYW010000004">
    <property type="protein sequence ID" value="MEE1672967.1"/>
    <property type="molecule type" value="Genomic_DNA"/>
</dbReference>
<evidence type="ECO:0000256" key="6">
    <source>
        <dbReference type="ARBA" id="ARBA00022763"/>
    </source>
</evidence>
<comment type="cofactor">
    <cofactor evidence="12">
        <name>Mg(2+)</name>
        <dbReference type="ChEBI" id="CHEBI:18420"/>
    </cofactor>
    <text evidence="12">Binds 2 Mg(2+) ion per subunit.</text>
</comment>
<dbReference type="InterPro" id="IPR020563">
    <property type="entry name" value="X-over_junc_endoDNase_Mg_BS"/>
</dbReference>
<keyword evidence="5 12" id="KW-0255">Endonuclease</keyword>
<dbReference type="PANTHER" id="PTHR30194">
    <property type="entry name" value="CROSSOVER JUNCTION ENDODEOXYRIBONUCLEASE RUVC"/>
    <property type="match status" value="1"/>
</dbReference>
<comment type="catalytic activity">
    <reaction evidence="12">
        <text>Endonucleolytic cleavage at a junction such as a reciprocal single-stranded crossover between two homologous DNA duplexes (Holliday junction).</text>
        <dbReference type="EC" id="3.1.21.10"/>
    </reaction>
</comment>
<dbReference type="GO" id="GO:0008821">
    <property type="term" value="F:crossover junction DNA endonuclease activity"/>
    <property type="evidence" value="ECO:0007669"/>
    <property type="project" value="UniProtKB-EC"/>
</dbReference>
<comment type="similarity">
    <text evidence="1 12">Belongs to the RuvC family.</text>
</comment>
<feature type="binding site" evidence="12">
    <location>
        <position position="139"/>
    </location>
    <ligand>
        <name>Mg(2+)</name>
        <dbReference type="ChEBI" id="CHEBI:18420"/>
        <label>1</label>
    </ligand>
</feature>
<dbReference type="InterPro" id="IPR012337">
    <property type="entry name" value="RNaseH-like_sf"/>
</dbReference>
<dbReference type="PANTHER" id="PTHR30194:SF3">
    <property type="entry name" value="CROSSOVER JUNCTION ENDODEOXYRIBONUCLEASE RUVC"/>
    <property type="match status" value="1"/>
</dbReference>
<keyword evidence="2 12" id="KW-0963">Cytoplasm</keyword>
<comment type="function">
    <text evidence="12">The RuvA-RuvB-RuvC complex processes Holliday junction (HJ) DNA during genetic recombination and DNA repair. Endonuclease that resolves HJ intermediates. Cleaves cruciform DNA by making single-stranded nicks across the HJ at symmetrical positions within the homologous arms, yielding a 5'-phosphate and a 3'-hydroxyl group; requires a central core of homology in the junction. The consensus cleavage sequence is 5'-(A/T)TT(C/G)-3'. Cleavage occurs on the 3'-side of the TT dinucleotide at the point of strand exchange. HJ branch migration catalyzed by RuvA-RuvB allows RuvC to scan DNA until it finds its consensus sequence, where it cleaves and resolves the cruciform DNA.</text>
</comment>
<accession>A0ABU7G0M2</accession>
<feature type="active site" evidence="12">
    <location>
        <position position="8"/>
    </location>
</feature>
<keyword evidence="4 12" id="KW-0479">Metal-binding</keyword>
<evidence type="ECO:0000256" key="2">
    <source>
        <dbReference type="ARBA" id="ARBA00022490"/>
    </source>
</evidence>
<reference evidence="15" key="1">
    <citation type="submission" date="2023-07" db="EMBL/GenBank/DDBJ databases">
        <title>Draft genome sequence of Agarivorans aestuarii strain ZMCS4, a CAZymes producing bacteria isolated from the marine brown algae Clodostephus spongiosus.</title>
        <authorList>
            <person name="Lorente B."/>
            <person name="Cabral C."/>
            <person name="Frias J."/>
            <person name="Faria J."/>
            <person name="Toubarro D."/>
        </authorList>
    </citation>
    <scope>NUCLEOTIDE SEQUENCE [LARGE SCALE GENOMIC DNA]</scope>
    <source>
        <strain evidence="15">ZMCS4</strain>
    </source>
</reference>
<evidence type="ECO:0000313" key="14">
    <source>
        <dbReference type="EMBL" id="MEE1672967.1"/>
    </source>
</evidence>
<evidence type="ECO:0000256" key="7">
    <source>
        <dbReference type="ARBA" id="ARBA00022801"/>
    </source>
</evidence>
<keyword evidence="8 12" id="KW-0460">Magnesium</keyword>
<comment type="subcellular location">
    <subcellularLocation>
        <location evidence="12">Cytoplasm</location>
    </subcellularLocation>
</comment>
<reference evidence="14 15" key="2">
    <citation type="submission" date="2023-12" db="EMBL/GenBank/DDBJ databases">
        <authorList>
            <consortium name="Cladostephus spongiosus"/>
            <person name="Lorente B."/>
            <person name="Cabral C."/>
            <person name="Frias J."/>
            <person name="Faria J."/>
            <person name="Toubarro D."/>
        </authorList>
    </citation>
    <scope>NUCLEOTIDE SEQUENCE [LARGE SCALE GENOMIC DNA]</scope>
    <source>
        <strain evidence="14 15">ZMCS4</strain>
    </source>
</reference>
<dbReference type="SUPFAM" id="SSF53098">
    <property type="entry name" value="Ribonuclease H-like"/>
    <property type="match status" value="1"/>
</dbReference>
<evidence type="ECO:0000256" key="11">
    <source>
        <dbReference type="ARBA" id="ARBA00023204"/>
    </source>
</evidence>
<dbReference type="CDD" id="cd16962">
    <property type="entry name" value="RuvC"/>
    <property type="match status" value="1"/>
</dbReference>
<feature type="active site" evidence="12">
    <location>
        <position position="139"/>
    </location>
</feature>
<evidence type="ECO:0000256" key="8">
    <source>
        <dbReference type="ARBA" id="ARBA00022842"/>
    </source>
</evidence>
<keyword evidence="6 12" id="KW-0227">DNA damage</keyword>
<protein>
    <recommendedName>
        <fullName evidence="12 13">Crossover junction endodeoxyribonuclease RuvC</fullName>
        <ecNumber evidence="12 13">3.1.21.10</ecNumber>
    </recommendedName>
    <alternativeName>
        <fullName evidence="12">Holliday junction nuclease RuvC</fullName>
    </alternativeName>
    <alternativeName>
        <fullName evidence="12">Holliday junction resolvase RuvC</fullName>
    </alternativeName>
</protein>
<evidence type="ECO:0000256" key="3">
    <source>
        <dbReference type="ARBA" id="ARBA00022722"/>
    </source>
</evidence>